<proteinExistence type="predicted"/>
<dbReference type="EMBL" id="VFNX01000001">
    <property type="protein sequence ID" value="TQK98396.1"/>
    <property type="molecule type" value="Genomic_DNA"/>
</dbReference>
<comment type="caution">
    <text evidence="1">The sequence shown here is derived from an EMBL/GenBank/DDBJ whole genome shotgun (WGS) entry which is preliminary data.</text>
</comment>
<sequence length="59" mass="6242">MSGPILEEFPQASVALSNGMPTCRVEKGRLHIGVWRHGVSIHGWGTDPVLGVGPGTAMF</sequence>
<dbReference type="AlphaFoldDB" id="A0A542UH54"/>
<evidence type="ECO:0000313" key="1">
    <source>
        <dbReference type="EMBL" id="TQK98396.1"/>
    </source>
</evidence>
<dbReference type="RefSeq" id="WP_199832797.1">
    <property type="nucleotide sequence ID" value="NZ_JBPJFI010000001.1"/>
</dbReference>
<keyword evidence="2" id="KW-1185">Reference proteome</keyword>
<dbReference type="Proteomes" id="UP000318103">
    <property type="component" value="Unassembled WGS sequence"/>
</dbReference>
<accession>A0A542UH54</accession>
<organism evidence="1 2">
    <name type="scientific">Streptomyces puniciscabiei</name>
    <dbReference type="NCBI Taxonomy" id="164348"/>
    <lineage>
        <taxon>Bacteria</taxon>
        <taxon>Bacillati</taxon>
        <taxon>Actinomycetota</taxon>
        <taxon>Actinomycetes</taxon>
        <taxon>Kitasatosporales</taxon>
        <taxon>Streptomycetaceae</taxon>
        <taxon>Streptomyces</taxon>
    </lineage>
</organism>
<protein>
    <submittedName>
        <fullName evidence="1">Uncharacterized protein</fullName>
    </submittedName>
</protein>
<gene>
    <name evidence="1" type="ORF">FB563_3419</name>
</gene>
<evidence type="ECO:0000313" key="2">
    <source>
        <dbReference type="Proteomes" id="UP000318103"/>
    </source>
</evidence>
<name>A0A542UH54_9ACTN</name>
<reference evidence="1 2" key="1">
    <citation type="submission" date="2019-06" db="EMBL/GenBank/DDBJ databases">
        <title>Sequencing the genomes of 1000 actinobacteria strains.</title>
        <authorList>
            <person name="Klenk H.-P."/>
        </authorList>
    </citation>
    <scope>NUCLEOTIDE SEQUENCE [LARGE SCALE GENOMIC DNA]</scope>
    <source>
        <strain evidence="1 2">DSM 41929</strain>
    </source>
</reference>